<dbReference type="GO" id="GO:0005634">
    <property type="term" value="C:nucleus"/>
    <property type="evidence" value="ECO:0007669"/>
    <property type="project" value="UniProtKB-SubCell"/>
</dbReference>
<gene>
    <name evidence="7" type="ORF">FH972_026617</name>
</gene>
<sequence length="416" mass="46812">MALNTDRVMHRSVLDAFFEQIHPSIPLFDRTKFMASFEANPDLALFHTVAALCLVISRASNECLVDNAKQLLTYRQSILDQQYSTHTTEASNLEKMQEACLLAYFAFHHSPDRTSWLRIGRVTRLAYALGLHQLDSLSPGLVFERTLGSDDLEAWRRLWWVIYALDSFSNNSAGTPLLIEFESISTAIRTTQINPHNSAVYLPGSIGEVWTTIQALAKQQPVDHFAIQIAVTAMLNESARLYRLAAQRATPHLRARVQPLDDVLDAARFALPPGYLTPGRAVSSGESVDNCHKRIGNVMLLESARLFVHAAGMLLDDDPVNAHPLWNMVLGDCEFIVRLVKTWDDDFLTAVDPALCCIATTVLMFQEVYSRCSDLDIRVEIQEQLSRHGNILILFLEQFARHWHLARSLLGKSSLL</sequence>
<evidence type="ECO:0000313" key="7">
    <source>
        <dbReference type="EMBL" id="KAB8766457.1"/>
    </source>
</evidence>
<dbReference type="OrthoDB" id="3362851at2759"/>
<protein>
    <recommendedName>
        <fullName evidence="6">Xylanolytic transcriptional activator regulatory domain-containing protein</fullName>
    </recommendedName>
</protein>
<organism evidence="7 8">
    <name type="scientific">Carpinus fangiana</name>
    <dbReference type="NCBI Taxonomy" id="176857"/>
    <lineage>
        <taxon>Eukaryota</taxon>
        <taxon>Viridiplantae</taxon>
        <taxon>Streptophyta</taxon>
        <taxon>Embryophyta</taxon>
        <taxon>Tracheophyta</taxon>
        <taxon>Spermatophyta</taxon>
        <taxon>Magnoliopsida</taxon>
        <taxon>eudicotyledons</taxon>
        <taxon>Gunneridae</taxon>
        <taxon>Pentapetalae</taxon>
        <taxon>rosids</taxon>
        <taxon>fabids</taxon>
        <taxon>Fagales</taxon>
        <taxon>Betulaceae</taxon>
        <taxon>Carpinus</taxon>
    </lineage>
</organism>
<dbReference type="GO" id="GO:0008270">
    <property type="term" value="F:zinc ion binding"/>
    <property type="evidence" value="ECO:0007669"/>
    <property type="project" value="InterPro"/>
</dbReference>
<dbReference type="Pfam" id="PF04082">
    <property type="entry name" value="Fungal_trans"/>
    <property type="match status" value="1"/>
</dbReference>
<dbReference type="SMART" id="SM00906">
    <property type="entry name" value="Fungal_trans"/>
    <property type="match status" value="1"/>
</dbReference>
<evidence type="ECO:0000256" key="1">
    <source>
        <dbReference type="ARBA" id="ARBA00004123"/>
    </source>
</evidence>
<dbReference type="CDD" id="cd12148">
    <property type="entry name" value="fungal_TF_MHR"/>
    <property type="match status" value="1"/>
</dbReference>
<keyword evidence="3" id="KW-0805">Transcription regulation</keyword>
<evidence type="ECO:0000256" key="5">
    <source>
        <dbReference type="ARBA" id="ARBA00023242"/>
    </source>
</evidence>
<keyword evidence="8" id="KW-1185">Reference proteome</keyword>
<dbReference type="PANTHER" id="PTHR47338:SF10">
    <property type="entry name" value="TRANSCRIPTION FACTOR DOMAIN-CONTAINING PROTEIN-RELATED"/>
    <property type="match status" value="1"/>
</dbReference>
<feature type="domain" description="Xylanolytic transcriptional activator regulatory" evidence="6">
    <location>
        <begin position="115"/>
        <end position="195"/>
    </location>
</feature>
<comment type="subcellular location">
    <subcellularLocation>
        <location evidence="1">Nucleus</location>
    </subcellularLocation>
</comment>
<dbReference type="InterPro" id="IPR007219">
    <property type="entry name" value="XnlR_reg_dom"/>
</dbReference>
<dbReference type="InterPro" id="IPR050815">
    <property type="entry name" value="TF_fung"/>
</dbReference>
<dbReference type="GO" id="GO:0006351">
    <property type="term" value="P:DNA-templated transcription"/>
    <property type="evidence" value="ECO:0007669"/>
    <property type="project" value="InterPro"/>
</dbReference>
<keyword evidence="2" id="KW-0479">Metal-binding</keyword>
<dbReference type="Proteomes" id="UP000327013">
    <property type="component" value="Unassembled WGS sequence"/>
</dbReference>
<evidence type="ECO:0000256" key="3">
    <source>
        <dbReference type="ARBA" id="ARBA00023015"/>
    </source>
</evidence>
<dbReference type="AlphaFoldDB" id="A0A5N6L4J6"/>
<dbReference type="EMBL" id="VIBQ01000101">
    <property type="protein sequence ID" value="KAB8766457.1"/>
    <property type="molecule type" value="Genomic_DNA"/>
</dbReference>
<keyword evidence="4" id="KW-0804">Transcription</keyword>
<name>A0A5N6L4J6_9ROSI</name>
<dbReference type="GO" id="GO:0000981">
    <property type="term" value="F:DNA-binding transcription factor activity, RNA polymerase II-specific"/>
    <property type="evidence" value="ECO:0007669"/>
    <property type="project" value="InterPro"/>
</dbReference>
<dbReference type="PANTHER" id="PTHR47338">
    <property type="entry name" value="ZN(II)2CYS6 TRANSCRIPTION FACTOR (EUROFUNG)-RELATED"/>
    <property type="match status" value="1"/>
</dbReference>
<accession>A0A5N6L4J6</accession>
<evidence type="ECO:0000259" key="6">
    <source>
        <dbReference type="SMART" id="SM00906"/>
    </source>
</evidence>
<comment type="caution">
    <text evidence="7">The sequence shown here is derived from an EMBL/GenBank/DDBJ whole genome shotgun (WGS) entry which is preliminary data.</text>
</comment>
<dbReference type="GO" id="GO:0003677">
    <property type="term" value="F:DNA binding"/>
    <property type="evidence" value="ECO:0007669"/>
    <property type="project" value="InterPro"/>
</dbReference>
<evidence type="ECO:0000256" key="4">
    <source>
        <dbReference type="ARBA" id="ARBA00023163"/>
    </source>
</evidence>
<proteinExistence type="predicted"/>
<reference evidence="7 8" key="1">
    <citation type="submission" date="2019-06" db="EMBL/GenBank/DDBJ databases">
        <title>A chromosomal-level reference genome of Carpinus fangiana (Coryloideae, Betulaceae).</title>
        <authorList>
            <person name="Yang X."/>
            <person name="Wang Z."/>
            <person name="Zhang L."/>
            <person name="Hao G."/>
            <person name="Liu J."/>
            <person name="Yang Y."/>
        </authorList>
    </citation>
    <scope>NUCLEOTIDE SEQUENCE [LARGE SCALE GENOMIC DNA]</scope>
    <source>
        <strain evidence="7">Cfa_2016G</strain>
        <tissue evidence="7">Leaf</tissue>
    </source>
</reference>
<evidence type="ECO:0000313" key="8">
    <source>
        <dbReference type="Proteomes" id="UP000327013"/>
    </source>
</evidence>
<keyword evidence="5" id="KW-0539">Nucleus</keyword>
<evidence type="ECO:0000256" key="2">
    <source>
        <dbReference type="ARBA" id="ARBA00022723"/>
    </source>
</evidence>